<accession>A0A5E4QPY4</accession>
<proteinExistence type="predicted"/>
<reference evidence="1 2" key="1">
    <citation type="submission" date="2017-07" db="EMBL/GenBank/DDBJ databases">
        <authorList>
            <person name="Talla V."/>
            <person name="Backstrom N."/>
        </authorList>
    </citation>
    <scope>NUCLEOTIDE SEQUENCE [LARGE SCALE GENOMIC DNA]</scope>
</reference>
<dbReference type="AlphaFoldDB" id="A0A5E4QPY4"/>
<gene>
    <name evidence="1" type="ORF">LSINAPIS_LOCUS11010</name>
</gene>
<feature type="non-terminal residue" evidence="1">
    <location>
        <position position="93"/>
    </location>
</feature>
<evidence type="ECO:0000313" key="2">
    <source>
        <dbReference type="Proteomes" id="UP000324832"/>
    </source>
</evidence>
<dbReference type="EMBL" id="FZQP02004656">
    <property type="protein sequence ID" value="VVD00352.1"/>
    <property type="molecule type" value="Genomic_DNA"/>
</dbReference>
<protein>
    <submittedName>
        <fullName evidence="1">Uncharacterized protein</fullName>
    </submittedName>
</protein>
<dbReference type="Proteomes" id="UP000324832">
    <property type="component" value="Unassembled WGS sequence"/>
</dbReference>
<name>A0A5E4QPY4_9NEOP</name>
<sequence>MIVLLDYKLTKYYKKKVFRISLSQLYYVSNTERQFLMHILRMFYVENYIILNYNECCRMKISEFLVNIKIIIRSVYIIFRESTGAYSLHFTIF</sequence>
<organism evidence="1 2">
    <name type="scientific">Leptidea sinapis</name>
    <dbReference type="NCBI Taxonomy" id="189913"/>
    <lineage>
        <taxon>Eukaryota</taxon>
        <taxon>Metazoa</taxon>
        <taxon>Ecdysozoa</taxon>
        <taxon>Arthropoda</taxon>
        <taxon>Hexapoda</taxon>
        <taxon>Insecta</taxon>
        <taxon>Pterygota</taxon>
        <taxon>Neoptera</taxon>
        <taxon>Endopterygota</taxon>
        <taxon>Lepidoptera</taxon>
        <taxon>Glossata</taxon>
        <taxon>Ditrysia</taxon>
        <taxon>Papilionoidea</taxon>
        <taxon>Pieridae</taxon>
        <taxon>Dismorphiinae</taxon>
        <taxon>Leptidea</taxon>
    </lineage>
</organism>
<keyword evidence="2" id="KW-1185">Reference proteome</keyword>
<evidence type="ECO:0000313" key="1">
    <source>
        <dbReference type="EMBL" id="VVD00352.1"/>
    </source>
</evidence>